<dbReference type="CDD" id="cd16145">
    <property type="entry name" value="ARS_like"/>
    <property type="match status" value="1"/>
</dbReference>
<dbReference type="Pfam" id="PF00884">
    <property type="entry name" value="Sulfatase"/>
    <property type="match status" value="1"/>
</dbReference>
<comment type="similarity">
    <text evidence="1">Belongs to the sulfatase family.</text>
</comment>
<keyword evidence="4" id="KW-0106">Calcium</keyword>
<evidence type="ECO:0000256" key="4">
    <source>
        <dbReference type="ARBA" id="ARBA00022837"/>
    </source>
</evidence>
<evidence type="ECO:0000313" key="6">
    <source>
        <dbReference type="EMBL" id="MBK1875323.1"/>
    </source>
</evidence>
<dbReference type="InterPro" id="IPR050738">
    <property type="entry name" value="Sulfatase"/>
</dbReference>
<dbReference type="Gene3D" id="3.30.1120.10">
    <property type="match status" value="1"/>
</dbReference>
<protein>
    <submittedName>
        <fullName evidence="6">Arylsulfatase</fullName>
    </submittedName>
</protein>
<keyword evidence="2" id="KW-0479">Metal-binding</keyword>
<proteinExistence type="inferred from homology"/>
<evidence type="ECO:0000256" key="1">
    <source>
        <dbReference type="ARBA" id="ARBA00008779"/>
    </source>
</evidence>
<accession>A0A934RS01</accession>
<dbReference type="SUPFAM" id="SSF53649">
    <property type="entry name" value="Alkaline phosphatase-like"/>
    <property type="match status" value="1"/>
</dbReference>
<dbReference type="PROSITE" id="PS00523">
    <property type="entry name" value="SULFATASE_1"/>
    <property type="match status" value="1"/>
</dbReference>
<evidence type="ECO:0000256" key="3">
    <source>
        <dbReference type="ARBA" id="ARBA00022801"/>
    </source>
</evidence>
<name>A0A934RS01_9BACT</name>
<dbReference type="GO" id="GO:0046872">
    <property type="term" value="F:metal ion binding"/>
    <property type="evidence" value="ECO:0007669"/>
    <property type="project" value="UniProtKB-KW"/>
</dbReference>
<evidence type="ECO:0000313" key="7">
    <source>
        <dbReference type="Proteomes" id="UP000617628"/>
    </source>
</evidence>
<gene>
    <name evidence="6" type="ORF">JIN87_00515</name>
</gene>
<organism evidence="6 7">
    <name type="scientific">Pelagicoccus mobilis</name>
    <dbReference type="NCBI Taxonomy" id="415221"/>
    <lineage>
        <taxon>Bacteria</taxon>
        <taxon>Pseudomonadati</taxon>
        <taxon>Verrucomicrobiota</taxon>
        <taxon>Opitutia</taxon>
        <taxon>Puniceicoccales</taxon>
        <taxon>Pelagicoccaceae</taxon>
        <taxon>Pelagicoccus</taxon>
    </lineage>
</organism>
<sequence length="481" mass="53674">MKRLSSSLPDHGVGLKLTLVFLFVLAQFLVAALDAKQKPNIIFILADDLGYGDLSCLGQKHFKTPNIDALAERGMLFTQHYSGSAVCAPSRAALLTGQHTGHTWVRGNAELQPEGQQPMPADTFTVAHMLQTAGYKTGVFGKWGLGGPGTASEPLKMGFDRFYGYNCQRIAHSYYPAFLWNDDERELLWGNVASHTEDYAPDLIHEQALSFIRDNKEGPFFMYYAAIQPHADMDAPERYMDQFRGKYEPETEYPMAYYKGQKTPRAAFAAMVSVLDDYVGELMAELEAQGVSENTLVFFSSDNGPHVEGGHDPDFFESNGPLSGYKRDLYEGGVRTPMIAVWPAQIEAGSRSEHISAFWDFLPTVADLSGQRAPKNTDGLSMLPTLLGEAGQEQHKYLYWEFHAKKGRVAMRMGKWKAVRYNVSVDPHSPLELYDLSVDVAEQKNVAAKHPEVVAEVNRLIAGAREESPNPNYNFPKNRKK</sequence>
<dbReference type="AlphaFoldDB" id="A0A934RS01"/>
<dbReference type="EMBL" id="JAENIL010000001">
    <property type="protein sequence ID" value="MBK1875323.1"/>
    <property type="molecule type" value="Genomic_DNA"/>
</dbReference>
<dbReference type="InterPro" id="IPR024607">
    <property type="entry name" value="Sulfatase_CS"/>
</dbReference>
<feature type="domain" description="Sulfatase N-terminal" evidence="5">
    <location>
        <begin position="39"/>
        <end position="370"/>
    </location>
</feature>
<dbReference type="Gene3D" id="3.40.720.10">
    <property type="entry name" value="Alkaline Phosphatase, subunit A"/>
    <property type="match status" value="1"/>
</dbReference>
<evidence type="ECO:0000259" key="5">
    <source>
        <dbReference type="Pfam" id="PF00884"/>
    </source>
</evidence>
<reference evidence="6" key="1">
    <citation type="submission" date="2021-01" db="EMBL/GenBank/DDBJ databases">
        <title>Modified the classification status of verrucomicrobia.</title>
        <authorList>
            <person name="Feng X."/>
        </authorList>
    </citation>
    <scope>NUCLEOTIDE SEQUENCE</scope>
    <source>
        <strain evidence="6">KCTC 13126</strain>
    </source>
</reference>
<dbReference type="InterPro" id="IPR017850">
    <property type="entry name" value="Alkaline_phosphatase_core_sf"/>
</dbReference>
<dbReference type="PANTHER" id="PTHR42693">
    <property type="entry name" value="ARYLSULFATASE FAMILY MEMBER"/>
    <property type="match status" value="1"/>
</dbReference>
<dbReference type="RefSeq" id="WP_200353538.1">
    <property type="nucleotide sequence ID" value="NZ_JAENIL010000001.1"/>
</dbReference>
<dbReference type="PANTHER" id="PTHR42693:SF53">
    <property type="entry name" value="ENDO-4-O-SULFATASE"/>
    <property type="match status" value="1"/>
</dbReference>
<comment type="caution">
    <text evidence="6">The sequence shown here is derived from an EMBL/GenBank/DDBJ whole genome shotgun (WGS) entry which is preliminary data.</text>
</comment>
<keyword evidence="7" id="KW-1185">Reference proteome</keyword>
<evidence type="ECO:0000256" key="2">
    <source>
        <dbReference type="ARBA" id="ARBA00022723"/>
    </source>
</evidence>
<keyword evidence="3" id="KW-0378">Hydrolase</keyword>
<dbReference type="GO" id="GO:0004065">
    <property type="term" value="F:arylsulfatase activity"/>
    <property type="evidence" value="ECO:0007669"/>
    <property type="project" value="TreeGrafter"/>
</dbReference>
<dbReference type="InterPro" id="IPR000917">
    <property type="entry name" value="Sulfatase_N"/>
</dbReference>
<dbReference type="Proteomes" id="UP000617628">
    <property type="component" value="Unassembled WGS sequence"/>
</dbReference>